<gene>
    <name evidence="3" type="ORF">OM33_15800</name>
</gene>
<keyword evidence="4" id="KW-1185">Reference proteome</keyword>
<dbReference type="PROSITE" id="PS51257">
    <property type="entry name" value="PROKAR_LIPOPROTEIN"/>
    <property type="match status" value="1"/>
</dbReference>
<evidence type="ECO:0000313" key="4">
    <source>
        <dbReference type="Proteomes" id="UP000030341"/>
    </source>
</evidence>
<dbReference type="eggNOG" id="ENOG5033J3H">
    <property type="taxonomic scope" value="Bacteria"/>
</dbReference>
<evidence type="ECO:0008006" key="5">
    <source>
        <dbReference type="Google" id="ProtNLM"/>
    </source>
</evidence>
<name>A0A0A7EKN7_9GAMM</name>
<reference evidence="3 4" key="1">
    <citation type="submission" date="2014-11" db="EMBL/GenBank/DDBJ databases">
        <title>Complete Genome Sequence of Pseudoalteromonas sp. Strain OCN003 Isolated from Kaneohe Bay, Oahu, Hawaii.</title>
        <authorList>
            <person name="Beurmann S."/>
            <person name="Videau P."/>
            <person name="Ushijima B."/>
            <person name="Smith A.M."/>
            <person name="Aeby G.S."/>
            <person name="Callahan S.M."/>
            <person name="Belcaid M."/>
        </authorList>
    </citation>
    <scope>NUCLEOTIDE SEQUENCE [LARGE SCALE GENOMIC DNA]</scope>
    <source>
        <strain evidence="3 4">OCN003</strain>
    </source>
</reference>
<dbReference type="AlphaFoldDB" id="A0A0A7EKN7"/>
<dbReference type="EMBL" id="CP009889">
    <property type="protein sequence ID" value="AIY66606.1"/>
    <property type="molecule type" value="Genomic_DNA"/>
</dbReference>
<dbReference type="Proteomes" id="UP000030341">
    <property type="component" value="Chromosome 2"/>
</dbReference>
<feature type="coiled-coil region" evidence="1">
    <location>
        <begin position="76"/>
        <end position="153"/>
    </location>
</feature>
<sequence length="181" mass="20551">MKKVMTLMMITSVLSACAISHANSNEHISSTDEPLKIYVFNDCKAIDEITMTPSQIAAYKAMKADEMTLKRLEKPLRVMEEALAKHQTEMDNLSGELVIEANDELIVNKKLIKQHEQVAQKMEAMVRKHQKDIDALELHAQDFENTAHEFEKAIKPTLSQYGGHNIQVSIGKKNLDWQCEV</sequence>
<keyword evidence="1" id="KW-0175">Coiled coil</keyword>
<keyword evidence="2" id="KW-0732">Signal</keyword>
<evidence type="ECO:0000313" key="3">
    <source>
        <dbReference type="EMBL" id="AIY66606.1"/>
    </source>
</evidence>
<evidence type="ECO:0000256" key="1">
    <source>
        <dbReference type="SAM" id="Coils"/>
    </source>
</evidence>
<dbReference type="OrthoDB" id="9770036at2"/>
<evidence type="ECO:0000256" key="2">
    <source>
        <dbReference type="SAM" id="SignalP"/>
    </source>
</evidence>
<accession>A0A0A7EKN7</accession>
<dbReference type="RefSeq" id="WP_040134967.1">
    <property type="nucleotide sequence ID" value="NZ_CP009889.1"/>
</dbReference>
<feature type="signal peptide" evidence="2">
    <location>
        <begin position="1"/>
        <end position="18"/>
    </location>
</feature>
<organism evidence="3 4">
    <name type="scientific">Pseudoalteromonas piratica</name>
    <dbReference type="NCBI Taxonomy" id="1348114"/>
    <lineage>
        <taxon>Bacteria</taxon>
        <taxon>Pseudomonadati</taxon>
        <taxon>Pseudomonadota</taxon>
        <taxon>Gammaproteobacteria</taxon>
        <taxon>Alteromonadales</taxon>
        <taxon>Pseudoalteromonadaceae</taxon>
        <taxon>Pseudoalteromonas</taxon>
    </lineage>
</organism>
<protein>
    <recommendedName>
        <fullName evidence="5">Lipoprotein</fullName>
    </recommendedName>
</protein>
<dbReference type="KEGG" id="pseo:OM33_15800"/>
<dbReference type="HOGENOM" id="CLU_1487873_0_0_6"/>
<proteinExistence type="predicted"/>
<feature type="chain" id="PRO_5002038087" description="Lipoprotein" evidence="2">
    <location>
        <begin position="19"/>
        <end position="181"/>
    </location>
</feature>